<evidence type="ECO:0000256" key="5">
    <source>
        <dbReference type="SAM" id="Coils"/>
    </source>
</evidence>
<dbReference type="VEuPathDB" id="VectorBase:FBgn0260986"/>
<feature type="domain" description="TPX2 C-terminal" evidence="7">
    <location>
        <begin position="289"/>
        <end position="345"/>
    </location>
</feature>
<accession>A0A1Z1CH00</accession>
<dbReference type="GO" id="GO:0016321">
    <property type="term" value="P:female meiosis chromosome segregation"/>
    <property type="evidence" value="ECO:0000315"/>
    <property type="project" value="FlyBase"/>
</dbReference>
<feature type="compositionally biased region" description="Basic and acidic residues" evidence="6">
    <location>
        <begin position="202"/>
        <end position="222"/>
    </location>
</feature>
<evidence type="ECO:0000256" key="1">
    <source>
        <dbReference type="ARBA" id="ARBA00004245"/>
    </source>
</evidence>
<feature type="compositionally biased region" description="Basic and acidic residues" evidence="6">
    <location>
        <begin position="76"/>
        <end position="90"/>
    </location>
</feature>
<reference evidence="8 10" key="5">
    <citation type="journal article" date="2002" name="Genome Biol.">
        <title>Heterochromatic sequences in a Drosophila whole-genome shotgun assembly.</title>
        <authorList>
            <person name="Hoskins R.A."/>
            <person name="Smith C.D."/>
            <person name="Carlson J.W."/>
            <person name="Carvalho A.B."/>
            <person name="Halpern A."/>
            <person name="Kaminker J.S."/>
            <person name="Kennedy C."/>
            <person name="Mungall C.J."/>
            <person name="Sullivan B.A."/>
            <person name="Sutton G.G."/>
            <person name="Yasuhara J.C."/>
            <person name="Wakimoto B.T."/>
            <person name="Myers E.W."/>
            <person name="Celniker S.E."/>
            <person name="Rubin G.M."/>
            <person name="Karpen G.H."/>
        </authorList>
    </citation>
    <scope>NUCLEOTIDE SEQUENCE [LARGE SCALE GENOMIC DNA]</scope>
    <source>
        <strain evidence="10">Berkeley</strain>
    </source>
</reference>
<keyword evidence="10" id="KW-1185">Reference proteome</keyword>
<reference evidence="8 10" key="4">
    <citation type="journal article" date="2002" name="Genome Biol.">
        <title>The transposable elements of the Drosophila melanogaster euchromatin: a genomics perspective.</title>
        <authorList>
            <person name="Kaminker J.S."/>
            <person name="Bergman C.M."/>
            <person name="Kronmiller B."/>
            <person name="Carlson J."/>
            <person name="Svirskas R."/>
            <person name="Patel S."/>
            <person name="Frise E."/>
            <person name="Wheeler D.A."/>
            <person name="Lewis S.E."/>
            <person name="Rubin G.M."/>
            <person name="Ashburner M."/>
            <person name="Celniker S.E."/>
        </authorList>
    </citation>
    <scope>NUCLEOTIDE SEQUENCE [LARGE SCALE GENOMIC DNA]</scope>
    <source>
        <strain evidence="10">Berkeley</strain>
    </source>
</reference>
<dbReference type="RefSeq" id="NP_001334676.1">
    <property type="nucleotide sequence ID" value="NM_001347750.1"/>
</dbReference>
<dbReference type="GO" id="GO:0001578">
    <property type="term" value="P:microtubule bundle formation"/>
    <property type="evidence" value="ECO:0000314"/>
    <property type="project" value="FlyBase"/>
</dbReference>
<dbReference type="AGR" id="FB:FBgn0260986"/>
<gene>
    <name evidence="8 9" type="primary">mei-38</name>
    <name evidence="8" type="synonym">D-TPX2</name>
    <name evidence="8" type="synonym">d-tpx2</name>
    <name evidence="8" type="synonym">Dmel\CG14781</name>
    <name evidence="8" type="synonym">EG:80H7.11</name>
    <name evidence="8" type="synonym">Mei-38</name>
    <name evidence="8" type="synonym">rush-3'utr</name>
    <name evidence="8" type="synonym">Ssp1</name>
    <name evidence="8" type="synonym">ssp1</name>
    <name evidence="8 9" type="ORF">CG14781</name>
    <name evidence="8" type="ORF">Dmel_CG14781</name>
</gene>
<dbReference type="GO" id="GO:0045143">
    <property type="term" value="P:homologous chromosome segregation"/>
    <property type="evidence" value="ECO:0000315"/>
    <property type="project" value="FlyBase"/>
</dbReference>
<feature type="region of interest" description="Disordered" evidence="6">
    <location>
        <begin position="199"/>
        <end position="232"/>
    </location>
</feature>
<dbReference type="Proteomes" id="UP000000803">
    <property type="component" value="Chromosome X"/>
</dbReference>
<reference evidence="8 10" key="10">
    <citation type="journal article" date="2015" name="G3 (Bethesda)">
        <title>Gene Model Annotations for Drosophila melanogaster: The Rule-Benders.</title>
        <authorList>
            <consortium name="FlyBase Consortium"/>
            <person name="Crosby M.A."/>
            <person name="Gramates L.S."/>
            <person name="Dos Santos G."/>
            <person name="Matthews B.B."/>
            <person name="St Pierre S.E."/>
            <person name="Zhou P."/>
            <person name="Schroeder A.J."/>
            <person name="Falls K."/>
            <person name="Emmert D.B."/>
            <person name="Russo S.M."/>
            <person name="Gelbart W.M."/>
            <person name="null"/>
        </authorList>
    </citation>
    <scope>NUCLEOTIDE SEQUENCE [LARGE SCALE GENOMIC DNA]</scope>
    <source>
        <strain evidence="10">Berkeley</strain>
    </source>
</reference>
<dbReference type="CTD" id="31104"/>
<evidence type="ECO:0000256" key="2">
    <source>
        <dbReference type="ARBA" id="ARBA00005885"/>
    </source>
</evidence>
<feature type="coiled-coil region" evidence="5">
    <location>
        <begin position="308"/>
        <end position="336"/>
    </location>
</feature>
<feature type="region of interest" description="Disordered" evidence="6">
    <location>
        <begin position="57"/>
        <end position="90"/>
    </location>
</feature>
<evidence type="ECO:0000313" key="9">
    <source>
        <dbReference type="FlyBase" id="FBgn0260986"/>
    </source>
</evidence>
<dbReference type="OMA" id="PNFRAMH"/>
<evidence type="ECO:0000259" key="7">
    <source>
        <dbReference type="Pfam" id="PF06886"/>
    </source>
</evidence>
<feature type="compositionally biased region" description="Basic and acidic residues" evidence="6">
    <location>
        <begin position="58"/>
        <end position="69"/>
    </location>
</feature>
<name>A0A1Z1CH00_DROME</name>
<sequence length="347" mass="39900">MDNASSTFGQSDFDWDAINVGDYQLDHSQNFFARANKENNRSLSNVNPLLLCTTPQKIGREQRDGDFDGKLISAGDLKKESPKDTTEASKDALTIKPKVEPHDVPELKLKTELQELAQVSPLDNGPEPQDDIKQIVPLNWGKDGDDDEKHMTEADQHLVHQERPPGVGAKLRLEWSPPRHREHEGAGASATSAAPKAYQFKDVYESKRQQAMRKRSEEESKARQFHSRPMPNFKAMHKRMNELAVIHKITVPRTPETLKHSQSNVERRRDDDPADQARLHPAGTRSRPFHLRSEQRVRDRREFDAAVQVSLEQKKKEQDEQRKRCEQEEIKELRKMTAFKARPNPFK</sequence>
<dbReference type="DNASU" id="31104"/>
<keyword evidence="5" id="KW-0175">Coiled coil</keyword>
<evidence type="ECO:0000313" key="10">
    <source>
        <dbReference type="Proteomes" id="UP000000803"/>
    </source>
</evidence>
<evidence type="ECO:0000256" key="4">
    <source>
        <dbReference type="ARBA" id="ARBA00023212"/>
    </source>
</evidence>
<dbReference type="GO" id="GO:0005827">
    <property type="term" value="C:polar microtubule"/>
    <property type="evidence" value="ECO:0000314"/>
    <property type="project" value="FlyBase"/>
</dbReference>
<dbReference type="GO" id="GO:0000212">
    <property type="term" value="P:meiotic spindle organization"/>
    <property type="evidence" value="ECO:0000315"/>
    <property type="project" value="FlyBase"/>
</dbReference>
<protein>
    <submittedName>
        <fullName evidence="8">Meiotic 38, isoform C</fullName>
    </submittedName>
</protein>
<dbReference type="GeneID" id="31104"/>
<dbReference type="OrthoDB" id="1684416at2759"/>
<reference evidence="8 10" key="8">
    <citation type="journal article" date="2007" name="Science">
        <title>Sequence finishing and mapping of Drosophila melanogaster heterochromatin.</title>
        <authorList>
            <person name="Hoskins R.A."/>
            <person name="Carlson J.W."/>
            <person name="Kennedy C."/>
            <person name="Acevedo D."/>
            <person name="Evans-Holm M."/>
            <person name="Frise E."/>
            <person name="Wan K.H."/>
            <person name="Park S."/>
            <person name="Mendez-Lago M."/>
            <person name="Rossi F."/>
            <person name="Villasante A."/>
            <person name="Dimitri P."/>
            <person name="Karpen G.H."/>
            <person name="Celniker S.E."/>
        </authorList>
    </citation>
    <scope>NUCLEOTIDE SEQUENCE [LARGE SCALE GENOMIC DNA]</scope>
    <source>
        <strain evidence="10">Berkeley</strain>
    </source>
</reference>
<reference evidence="8 10" key="11">
    <citation type="journal article" date="2015" name="Genome Res.">
        <title>The Release 6 reference sequence of the Drosophila melanogaster genome.</title>
        <authorList>
            <person name="Hoskins R.A."/>
            <person name="Carlson J.W."/>
            <person name="Wan K.H."/>
            <person name="Park S."/>
            <person name="Mendez I."/>
            <person name="Galle S.E."/>
            <person name="Booth B.W."/>
            <person name="Pfeiffer B.D."/>
            <person name="George R.A."/>
            <person name="Svirskas R."/>
            <person name="Krzywinski M."/>
            <person name="Schein J."/>
            <person name="Accardo M.C."/>
            <person name="Damia E."/>
            <person name="Messina G."/>
            <person name="Mendez-Lago M."/>
            <person name="de Pablos B."/>
            <person name="Demakova O.V."/>
            <person name="Andreyeva E.N."/>
            <person name="Boldyreva L.V."/>
            <person name="Marra M."/>
            <person name="Carvalho A.B."/>
            <person name="Dimitri P."/>
            <person name="Villasante A."/>
            <person name="Zhimulev I.F."/>
            <person name="Rubin G.M."/>
            <person name="Karpen G.H."/>
            <person name="Celniker S.E."/>
        </authorList>
    </citation>
    <scope>NUCLEOTIDE SEQUENCE [LARGE SCALE GENOMIC DNA]</scope>
    <source>
        <strain evidence="10">Berkeley</strain>
    </source>
</reference>
<evidence type="ECO:0000313" key="8">
    <source>
        <dbReference type="EMBL" id="API61809.1"/>
    </source>
</evidence>
<dbReference type="ExpressionAtlas" id="A0A1Z1CH00">
    <property type="expression patterns" value="baseline and differential"/>
</dbReference>
<reference evidence="8 10" key="3">
    <citation type="journal article" date="2002" name="Genome Biol.">
        <title>Annotation of the Drosophila melanogaster euchromatic genome: a systematic review.</title>
        <authorList>
            <person name="Misra S."/>
            <person name="Crosby M.A."/>
            <person name="Mungall C.J."/>
            <person name="Matthews B.B."/>
            <person name="Campbell K.S."/>
            <person name="Hradecky P."/>
            <person name="Huang Y."/>
            <person name="Kaminker J.S."/>
            <person name="Millburn G.H."/>
            <person name="Prochnik S.E."/>
            <person name="Smith C.D."/>
            <person name="Tupy J.L."/>
            <person name="Whitfied E.J."/>
            <person name="Bayraktaroglu L."/>
            <person name="Berman B.P."/>
            <person name="Bettencourt B.R."/>
            <person name="Celniker S.E."/>
            <person name="de Grey A.D."/>
            <person name="Drysdale R.A."/>
            <person name="Harris N.L."/>
            <person name="Richter J."/>
            <person name="Russo S."/>
            <person name="Schroeder A.J."/>
            <person name="Shu S.Q."/>
            <person name="Stapleton M."/>
            <person name="Yamada C."/>
            <person name="Ashburner M."/>
            <person name="Gelbart W.M."/>
            <person name="Rubin G.M."/>
            <person name="Lewis S.E."/>
        </authorList>
    </citation>
    <scope>GENOME REANNOTATION</scope>
    <source>
        <strain evidence="10">Berkeley</strain>
    </source>
</reference>
<reference evidence="8 10" key="7">
    <citation type="journal article" date="2007" name="Science">
        <title>The Release 5.1 annotation of Drosophila melanogaster heterochromatin.</title>
        <authorList>
            <person name="Smith C.D."/>
            <person name="Shu S."/>
            <person name="Mungall C.J."/>
            <person name="Karpen G.H."/>
        </authorList>
    </citation>
    <scope>NUCLEOTIDE SEQUENCE [LARGE SCALE GENOMIC DNA]</scope>
    <source>
        <strain evidence="10">Berkeley</strain>
    </source>
</reference>
<reference evidence="8 10" key="9">
    <citation type="journal article" date="2015" name="G3 (Bethesda)">
        <title>Gene Model Annotations for Drosophila melanogaster: Impact of High-Throughput Data.</title>
        <authorList>
            <consortium name="FlyBase Consortium"/>
            <person name="Matthews B.B."/>
            <person name="Dos Santos G."/>
            <person name="Crosby M.A."/>
            <person name="Emmert D.B."/>
            <person name="St Pierre S.E."/>
            <person name="Gramates L.S."/>
            <person name="Zhou P."/>
            <person name="Schroeder A.J."/>
            <person name="Falls K."/>
            <person name="Strelets V."/>
            <person name="Russo S.M."/>
            <person name="Gelbart W.M."/>
            <person name="null"/>
        </authorList>
    </citation>
    <scope>NUCLEOTIDE SEQUENCE [LARGE SCALE GENOMIC DNA]</scope>
    <source>
        <strain evidence="10">Berkeley</strain>
    </source>
</reference>
<dbReference type="GO" id="GO:0005828">
    <property type="term" value="C:kinetochore microtubule"/>
    <property type="evidence" value="ECO:0000314"/>
    <property type="project" value="FlyBase"/>
</dbReference>
<dbReference type="EMBL" id="AE014298">
    <property type="protein sequence ID" value="API61809.1"/>
    <property type="molecule type" value="Genomic_DNA"/>
</dbReference>
<feature type="region of interest" description="Disordered" evidence="6">
    <location>
        <begin position="247"/>
        <end position="300"/>
    </location>
</feature>
<dbReference type="InParanoid" id="A0A1Z1CH00"/>
<dbReference type="Bgee" id="FBgn0260986">
    <property type="expression patterns" value="Expressed in ovary and 26 other cell types or tissues"/>
</dbReference>
<dbReference type="GO" id="GO:0005819">
    <property type="term" value="C:spindle"/>
    <property type="evidence" value="ECO:0000314"/>
    <property type="project" value="FlyBase"/>
</dbReference>
<feature type="compositionally biased region" description="Basic and acidic residues" evidence="6">
    <location>
        <begin position="291"/>
        <end position="300"/>
    </location>
</feature>
<dbReference type="GO" id="GO:0007143">
    <property type="term" value="P:female meiotic nuclear division"/>
    <property type="evidence" value="ECO:0000315"/>
    <property type="project" value="FlyBase"/>
</dbReference>
<dbReference type="FlyBase" id="FBgn0260986">
    <property type="gene designation" value="mei-38"/>
</dbReference>
<dbReference type="GO" id="GO:0008017">
    <property type="term" value="F:microtubule binding"/>
    <property type="evidence" value="ECO:0000314"/>
    <property type="project" value="FlyBase"/>
</dbReference>
<proteinExistence type="inferred from homology"/>
<evidence type="ECO:0000256" key="3">
    <source>
        <dbReference type="ARBA" id="ARBA00022490"/>
    </source>
</evidence>
<dbReference type="SMR" id="A0A1Z1CH00"/>
<reference evidence="8 10" key="1">
    <citation type="journal article" date="2000" name="Science">
        <title>The genome sequence of Drosophila melanogaster.</title>
        <authorList>
            <person name="Adams M.D."/>
            <person name="Celniker S.E."/>
            <person name="Holt R.A."/>
            <person name="Evans C.A."/>
            <person name="Gocayne J.D."/>
            <person name="Amanatides P.G."/>
            <person name="Scherer S.E."/>
            <person name="Li P.W."/>
            <person name="Hoskins R.A."/>
            <person name="Galle R.F."/>
            <person name="George R.A."/>
            <person name="Lewis S.E."/>
            <person name="Richards S."/>
            <person name="Ashburner M."/>
            <person name="Henderson S.N."/>
            <person name="Sutton G.G."/>
            <person name="Wortman J.R."/>
            <person name="Yandell M.D."/>
            <person name="Zhang Q."/>
            <person name="Chen L.X."/>
            <person name="Brandon R.C."/>
            <person name="Rogers Y.H."/>
            <person name="Blazej R.G."/>
            <person name="Champe M."/>
            <person name="Pfeiffer B.D."/>
            <person name="Wan K.H."/>
            <person name="Doyle C."/>
            <person name="Baxter E.G."/>
            <person name="Helt G."/>
            <person name="Nelson C.R."/>
            <person name="Gabor G.L."/>
            <person name="Abril J.F."/>
            <person name="Agbayani A."/>
            <person name="An H.J."/>
            <person name="Andrews-Pfannkoch C."/>
            <person name="Baldwin D."/>
            <person name="Ballew R.M."/>
            <person name="Basu A."/>
            <person name="Baxendale J."/>
            <person name="Bayraktaroglu L."/>
            <person name="Beasley E.M."/>
            <person name="Beeson K.Y."/>
            <person name="Benos P.V."/>
            <person name="Berman B.P."/>
            <person name="Bhandari D."/>
            <person name="Bolshakov S."/>
            <person name="Borkova D."/>
            <person name="Botchan M.R."/>
            <person name="Bouck J."/>
            <person name="Brokstein P."/>
            <person name="Brottier P."/>
            <person name="Burtis K.C."/>
            <person name="Busam D.A."/>
            <person name="Butler H."/>
            <person name="Cadieu E."/>
            <person name="Center A."/>
            <person name="Chandra I."/>
            <person name="Cherry J.M."/>
            <person name="Cawley S."/>
            <person name="Dahlke C."/>
            <person name="Davenport L.B."/>
            <person name="Davies P."/>
            <person name="de Pablos B."/>
            <person name="Delcher A."/>
            <person name="Deng Z."/>
            <person name="Mays A.D."/>
            <person name="Dew I."/>
            <person name="Dietz S.M."/>
            <person name="Dodson K."/>
            <person name="Doup L.E."/>
            <person name="Downes M."/>
            <person name="Dugan-Rocha S."/>
            <person name="Dunkov B.C."/>
            <person name="Dunn P."/>
            <person name="Durbin K.J."/>
            <person name="Evangelista C.C."/>
            <person name="Ferraz C."/>
            <person name="Ferriera S."/>
            <person name="Fleischmann W."/>
            <person name="Fosler C."/>
            <person name="Gabrielian A.E."/>
            <person name="Garg N.S."/>
            <person name="Gelbart W.M."/>
            <person name="Glasser K."/>
            <person name="Glodek A."/>
            <person name="Gong F."/>
            <person name="Gorrell J.H."/>
            <person name="Gu Z."/>
            <person name="Guan P."/>
            <person name="Harris M."/>
            <person name="Harris N.L."/>
            <person name="Harvey D."/>
            <person name="Heiman T.J."/>
            <person name="Hernandez J.R."/>
            <person name="Houck J."/>
            <person name="Hostin D."/>
            <person name="Houston K.A."/>
            <person name="Howland T.J."/>
            <person name="Wei M.H."/>
            <person name="Ibegwam C."/>
            <person name="Jalali M."/>
            <person name="Kalush F."/>
            <person name="Karpen G.H."/>
            <person name="Ke Z."/>
            <person name="Kennison J.A."/>
            <person name="Ketchum K.A."/>
            <person name="Kimmel B.E."/>
            <person name="Kodira C.D."/>
            <person name="Kraft C."/>
            <person name="Kravitz S."/>
            <person name="Kulp D."/>
            <person name="Lai Z."/>
            <person name="Lasko P."/>
            <person name="Lei Y."/>
            <person name="Levitsky A.A."/>
            <person name="Li J."/>
            <person name="Li Z."/>
            <person name="Liang Y."/>
            <person name="Lin X."/>
            <person name="Liu X."/>
            <person name="Mattei B."/>
            <person name="McIntosh T.C."/>
            <person name="McLeod M.P."/>
            <person name="McPherson D."/>
            <person name="Merkulov G."/>
            <person name="Milshina N.V."/>
            <person name="Mobarry C."/>
            <person name="Morris J."/>
            <person name="Moshrefi A."/>
            <person name="Mount S.M."/>
            <person name="Moy M."/>
            <person name="Murphy B."/>
            <person name="Murphy L."/>
            <person name="Muzny D.M."/>
            <person name="Nelson D.L."/>
            <person name="Nelson D.R."/>
            <person name="Nelson K.A."/>
            <person name="Nixon K."/>
            <person name="Nusskern D.R."/>
            <person name="Pacleb J.M."/>
            <person name="Palazzolo M."/>
            <person name="Pittman G.S."/>
            <person name="Pan S."/>
            <person name="Pollard J."/>
            <person name="Puri V."/>
            <person name="Reese M.G."/>
            <person name="Reinert K."/>
            <person name="Remington K."/>
            <person name="Saunders R.D."/>
            <person name="Scheeler F."/>
            <person name="Shen H."/>
            <person name="Shue B.C."/>
            <person name="Siden-Kiamos I."/>
            <person name="Simpson M."/>
            <person name="Skupski M.P."/>
            <person name="Smith T."/>
            <person name="Spier E."/>
            <person name="Spradling A.C."/>
            <person name="Stapleton M."/>
            <person name="Strong R."/>
            <person name="Sun E."/>
            <person name="Svirskas R."/>
            <person name="Tector C."/>
            <person name="Turner R."/>
            <person name="Venter E."/>
            <person name="Wang A.H."/>
            <person name="Wang X."/>
            <person name="Wang Z.Y."/>
            <person name="Wassarman D.A."/>
            <person name="Weinstock G.M."/>
            <person name="Weissenbach J."/>
            <person name="Williams S.M."/>
            <person name="WoodageT"/>
            <person name="Worley K.C."/>
            <person name="Wu D."/>
            <person name="Yang S."/>
            <person name="Yao Q.A."/>
            <person name="Ye J."/>
            <person name="Yeh R.F."/>
            <person name="Zaveri J.S."/>
            <person name="Zhan M."/>
            <person name="Zhang G."/>
            <person name="Zhao Q."/>
            <person name="Zheng L."/>
            <person name="Zheng X.H."/>
            <person name="Zhong F.N."/>
            <person name="Zhong W."/>
            <person name="Zhou X."/>
            <person name="Zhu S."/>
            <person name="Zhu X."/>
            <person name="Smith H.O."/>
            <person name="Gibbs R.A."/>
            <person name="Myers E.W."/>
            <person name="Rubin G.M."/>
            <person name="Venter J.C."/>
        </authorList>
    </citation>
    <scope>NUCLEOTIDE SEQUENCE [LARGE SCALE GENOMIC DNA]</scope>
    <source>
        <strain evidence="10">Berkeley</strain>
    </source>
</reference>
<dbReference type="FunCoup" id="A0A1Z1CH00">
    <property type="interactions" value="11"/>
</dbReference>
<keyword evidence="3" id="KW-0963">Cytoplasm</keyword>
<keyword evidence="4" id="KW-0206">Cytoskeleton</keyword>
<reference evidence="8 10" key="2">
    <citation type="journal article" date="2002" name="Genome Biol.">
        <title>Finishing a whole-genome shotgun: release 3 of the Drosophila melanogaster euchromatic genome sequence.</title>
        <authorList>
            <person name="Celniker S.E."/>
            <person name="Wheeler D.A."/>
            <person name="Kronmiller B."/>
            <person name="Carlson J.W."/>
            <person name="Halpern A."/>
            <person name="Patel S."/>
            <person name="Adams M."/>
            <person name="Champe M."/>
            <person name="Dugan S.P."/>
            <person name="Frise E."/>
            <person name="Hodgson A."/>
            <person name="George R.A."/>
            <person name="Hoskins R.A."/>
            <person name="Laverty T."/>
            <person name="Muzny D.M."/>
            <person name="Nelson C.R."/>
            <person name="Pacleb J.M."/>
            <person name="Park S."/>
            <person name="Pfeiffer B.D."/>
            <person name="Richards S."/>
            <person name="Sodergren E.J."/>
            <person name="Svirskas R."/>
            <person name="Tabor P.E."/>
            <person name="Wan K."/>
            <person name="Stapleton M."/>
            <person name="Sutton G.G."/>
            <person name="Venter C."/>
            <person name="Weinstock G."/>
            <person name="Scherer S.E."/>
            <person name="Myers E.W."/>
            <person name="Gibbs R.A."/>
            <person name="Rubin G.M."/>
        </authorList>
    </citation>
    <scope>NUCLEOTIDE SEQUENCE [LARGE SCALE GENOMIC DNA]</scope>
    <source>
        <strain evidence="10">Berkeley</strain>
    </source>
</reference>
<comment type="subcellular location">
    <subcellularLocation>
        <location evidence="1">Cytoplasm</location>
        <location evidence="1">Cytoskeleton</location>
    </subcellularLocation>
</comment>
<reference evidence="8 10" key="6">
    <citation type="journal article" date="2005" name="PLoS Comput. Biol.">
        <title>Combined evidence annotation of transposable elements in genome sequences.</title>
        <authorList>
            <person name="Quesneville H."/>
            <person name="Bergman C.M."/>
            <person name="Andrieu O."/>
            <person name="Autard D."/>
            <person name="Nouaud D."/>
            <person name="Ashburner M."/>
            <person name="Anxolabehere D."/>
        </authorList>
    </citation>
    <scope>NUCLEOTIDE SEQUENCE [LARGE SCALE GENOMIC DNA]</scope>
    <source>
        <strain evidence="10">Berkeley</strain>
    </source>
</reference>
<feature type="compositionally biased region" description="Basic and acidic residues" evidence="6">
    <location>
        <begin position="265"/>
        <end position="278"/>
    </location>
</feature>
<dbReference type="GO" id="GO:0032837">
    <property type="term" value="P:distributive segregation"/>
    <property type="evidence" value="ECO:0000315"/>
    <property type="project" value="FlyBase"/>
</dbReference>
<dbReference type="STRING" id="7227.FBpp0402838"/>
<dbReference type="Pfam" id="PF06886">
    <property type="entry name" value="TPX2"/>
    <property type="match status" value="1"/>
</dbReference>
<organism evidence="8 10">
    <name type="scientific">Drosophila melanogaster</name>
    <name type="common">Fruit fly</name>
    <dbReference type="NCBI Taxonomy" id="7227"/>
    <lineage>
        <taxon>Eukaryota</taxon>
        <taxon>Metazoa</taxon>
        <taxon>Ecdysozoa</taxon>
        <taxon>Arthropoda</taxon>
        <taxon>Hexapoda</taxon>
        <taxon>Insecta</taxon>
        <taxon>Pterygota</taxon>
        <taxon>Neoptera</taxon>
        <taxon>Endopterygota</taxon>
        <taxon>Diptera</taxon>
        <taxon>Brachycera</taxon>
        <taxon>Muscomorpha</taxon>
        <taxon>Ephydroidea</taxon>
        <taxon>Drosophilidae</taxon>
        <taxon>Drosophila</taxon>
        <taxon>Sophophora</taxon>
    </lineage>
</organism>
<dbReference type="AlphaFoldDB" id="A0A1Z1CH00"/>
<comment type="similarity">
    <text evidence="2">Belongs to the TPX2 family.</text>
</comment>
<dbReference type="InterPro" id="IPR027329">
    <property type="entry name" value="TPX2_C"/>
</dbReference>
<dbReference type="GO" id="GO:0007052">
    <property type="term" value="P:mitotic spindle organization"/>
    <property type="evidence" value="ECO:0000315"/>
    <property type="project" value="FlyBase"/>
</dbReference>
<dbReference type="GO" id="GO:0007131">
    <property type="term" value="P:reciprocal meiotic recombination"/>
    <property type="evidence" value="ECO:0000315"/>
    <property type="project" value="FlyBase"/>
</dbReference>
<evidence type="ECO:0000256" key="6">
    <source>
        <dbReference type="SAM" id="MobiDB-lite"/>
    </source>
</evidence>